<accession>A0A6J6ID39</accession>
<dbReference type="Pfam" id="PF21783">
    <property type="entry name" value="YNCE"/>
    <property type="match status" value="1"/>
</dbReference>
<organism evidence="3">
    <name type="scientific">freshwater metagenome</name>
    <dbReference type="NCBI Taxonomy" id="449393"/>
    <lineage>
        <taxon>unclassified sequences</taxon>
        <taxon>metagenomes</taxon>
        <taxon>ecological metagenomes</taxon>
    </lineage>
</organism>
<gene>
    <name evidence="3" type="ORF">UFOPK1951_00298</name>
</gene>
<dbReference type="InterPro" id="IPR019405">
    <property type="entry name" value="Lactonase_7-beta_prop"/>
</dbReference>
<dbReference type="Pfam" id="PF10282">
    <property type="entry name" value="Lactonase"/>
    <property type="match status" value="1"/>
</dbReference>
<dbReference type="NCBIfam" id="TIGR02276">
    <property type="entry name" value="beta_rpt_yvtn"/>
    <property type="match status" value="1"/>
</dbReference>
<dbReference type="AlphaFoldDB" id="A0A6J6ID39"/>
<dbReference type="PANTHER" id="PTHR47197:SF3">
    <property type="entry name" value="DIHYDRO-HEME D1 DEHYDROGENASE"/>
    <property type="match status" value="1"/>
</dbReference>
<dbReference type="InterPro" id="IPR048433">
    <property type="entry name" value="YNCE-like_beta-prop"/>
</dbReference>
<reference evidence="3" key="1">
    <citation type="submission" date="2020-05" db="EMBL/GenBank/DDBJ databases">
        <authorList>
            <person name="Chiriac C."/>
            <person name="Salcher M."/>
            <person name="Ghai R."/>
            <person name="Kavagutti S V."/>
        </authorList>
    </citation>
    <scope>NUCLEOTIDE SEQUENCE</scope>
</reference>
<dbReference type="Gene3D" id="2.130.10.10">
    <property type="entry name" value="YVTN repeat-like/Quinoprotein amine dehydrogenase"/>
    <property type="match status" value="2"/>
</dbReference>
<dbReference type="InterPro" id="IPR011045">
    <property type="entry name" value="N2O_reductase_N"/>
</dbReference>
<name>A0A6J6ID39_9ZZZZ</name>
<evidence type="ECO:0000256" key="1">
    <source>
        <dbReference type="ARBA" id="ARBA00022729"/>
    </source>
</evidence>
<proteinExistence type="predicted"/>
<dbReference type="InterPro" id="IPR051200">
    <property type="entry name" value="Host-pathogen_enzymatic-act"/>
</dbReference>
<evidence type="ECO:0000259" key="2">
    <source>
        <dbReference type="Pfam" id="PF21783"/>
    </source>
</evidence>
<feature type="domain" description="YNCE-like beta-propeller" evidence="2">
    <location>
        <begin position="165"/>
        <end position="233"/>
    </location>
</feature>
<dbReference type="PANTHER" id="PTHR47197">
    <property type="entry name" value="PROTEIN NIRF"/>
    <property type="match status" value="1"/>
</dbReference>
<sequence length="380" mass="41360">MKVPKLIQESKLNKSVTLCIMLMTRVLLAVCALSISYLPFAHAAEPLSQGTRMKLIKTLSGNLSPKSVLSSGSGLVSAHNMMYNHTVTIYDSNTLELLSTVKDSVDLRTLANKKYSGNYRGAPVEGAFSPDNKYLYFTNYAMYGKGFTKEGHDTCSPASGYDTSFLSRIDLNTYKIDAVYPVGSVPKVVKVTPDNKYILVSNWCSYTLSVISIAEQKVVRSIKIGRYPRGIVVTNDSAFAYIAEMGGSRLHRINLSTFEHTYIPIGSNPRALVLSPDNKTLYATLNLSGQIAAWDLVANKSIGKTKVGQAARSLDISSDGTALFVTSYKSGTVSKVRTSDLKVLQTIKVCSEPIGISYDAPTARTWVACYAGSVKVFANE</sequence>
<protein>
    <submittedName>
        <fullName evidence="3">Unannotated protein</fullName>
    </submittedName>
</protein>
<dbReference type="EMBL" id="CAEZVH010000020">
    <property type="protein sequence ID" value="CAB4621965.1"/>
    <property type="molecule type" value="Genomic_DNA"/>
</dbReference>
<evidence type="ECO:0000313" key="3">
    <source>
        <dbReference type="EMBL" id="CAB4621965.1"/>
    </source>
</evidence>
<dbReference type="InterPro" id="IPR011964">
    <property type="entry name" value="YVTN_b-propeller_repeat"/>
</dbReference>
<dbReference type="SUPFAM" id="SSF50974">
    <property type="entry name" value="Nitrous oxide reductase, N-terminal domain"/>
    <property type="match status" value="1"/>
</dbReference>
<dbReference type="InterPro" id="IPR015943">
    <property type="entry name" value="WD40/YVTN_repeat-like_dom_sf"/>
</dbReference>
<keyword evidence="1" id="KW-0732">Signal</keyword>